<feature type="domain" description="Response regulatory" evidence="2">
    <location>
        <begin position="13"/>
        <end position="134"/>
    </location>
</feature>
<dbReference type="PROSITE" id="PS50110">
    <property type="entry name" value="RESPONSE_REGULATORY"/>
    <property type="match status" value="1"/>
</dbReference>
<gene>
    <name evidence="3" type="ORF">EV678_1774</name>
</gene>
<dbReference type="InterPro" id="IPR019734">
    <property type="entry name" value="TPR_rpt"/>
</dbReference>
<evidence type="ECO:0000259" key="2">
    <source>
        <dbReference type="PROSITE" id="PS50110"/>
    </source>
</evidence>
<dbReference type="Pfam" id="PF07721">
    <property type="entry name" value="TPR_4"/>
    <property type="match status" value="1"/>
</dbReference>
<dbReference type="EMBL" id="SHKM01000001">
    <property type="protein sequence ID" value="RZT90949.1"/>
    <property type="molecule type" value="Genomic_DNA"/>
</dbReference>
<evidence type="ECO:0000313" key="4">
    <source>
        <dbReference type="Proteomes" id="UP000292136"/>
    </source>
</evidence>
<sequence>MSNFQNIDFGSKSFLVIDDFQGMRTVLRDILRSMGVNPKVIATAANGNEAISQLSQTRFDGVLCDFNLGAGKNGQQVLEEAKYRNLVGPSCAWVMITAEKTADVVMGAAEYQPDAYLLKPITESTLRLRLEKIWVKKAAFVDIDQAVMAMDFPLAIRLCDERLAVDKANAGELLRLKCHLLLVSGEHEQARLLYNALLAKRDVPWAQLGLARVHVAAGELDHAQALLETLVAENRTYLEAHDWLANVHNARGDLQKAEEVLENAARLSPLSVMRQKNLGEVSLQLGKVENAEKAFRKSVALGEHSVLKTPDAYLGLARACSAQNNSKEALQVLSTLTKQFDAEEVKVKAMATEGMVYHRAGDLESARKVALKLDEVLAQPGAPRLESAAVVEMAELMMVSGEKEKAAALLQGEVRNNPDDAILLQRIQQVFDTGAMSEEGVALVEASRKEAVQLMNQGVLLARDGKFDEAMEAMRTACERLPGNVRVLFNFAHMGITFMQRTVVSPSLVDEIRQHLETAHRLAPADKRYPQLLGKLKSLAG</sequence>
<dbReference type="Pfam" id="PF13432">
    <property type="entry name" value="TPR_16"/>
    <property type="match status" value="1"/>
</dbReference>
<organism evidence="3 4">
    <name type="scientific">Azospira oryzae</name>
    <dbReference type="NCBI Taxonomy" id="146939"/>
    <lineage>
        <taxon>Bacteria</taxon>
        <taxon>Pseudomonadati</taxon>
        <taxon>Pseudomonadota</taxon>
        <taxon>Betaproteobacteria</taxon>
        <taxon>Rhodocyclales</taxon>
        <taxon>Rhodocyclaceae</taxon>
        <taxon>Azospira</taxon>
    </lineage>
</organism>
<dbReference type="SUPFAM" id="SSF52172">
    <property type="entry name" value="CheY-like"/>
    <property type="match status" value="1"/>
</dbReference>
<comment type="caution">
    <text evidence="3">The sequence shown here is derived from an EMBL/GenBank/DDBJ whole genome shotgun (WGS) entry which is preliminary data.</text>
</comment>
<keyword evidence="1" id="KW-0597">Phosphoprotein</keyword>
<keyword evidence="4" id="KW-1185">Reference proteome</keyword>
<proteinExistence type="predicted"/>
<dbReference type="Gene3D" id="3.40.50.2300">
    <property type="match status" value="1"/>
</dbReference>
<dbReference type="PANTHER" id="PTHR12558">
    <property type="entry name" value="CELL DIVISION CYCLE 16,23,27"/>
    <property type="match status" value="1"/>
</dbReference>
<dbReference type="InterPro" id="IPR011990">
    <property type="entry name" value="TPR-like_helical_dom_sf"/>
</dbReference>
<dbReference type="CDD" id="cd17589">
    <property type="entry name" value="REC_TPR"/>
    <property type="match status" value="1"/>
</dbReference>
<dbReference type="InterPro" id="IPR011006">
    <property type="entry name" value="CheY-like_superfamily"/>
</dbReference>
<name>A0ABY0IU83_9RHOO</name>
<dbReference type="InterPro" id="IPR011717">
    <property type="entry name" value="TPR-4"/>
</dbReference>
<dbReference type="InterPro" id="IPR001789">
    <property type="entry name" value="Sig_transdc_resp-reg_receiver"/>
</dbReference>
<dbReference type="Proteomes" id="UP000292136">
    <property type="component" value="Unassembled WGS sequence"/>
</dbReference>
<evidence type="ECO:0000256" key="1">
    <source>
        <dbReference type="PROSITE-ProRule" id="PRU00169"/>
    </source>
</evidence>
<reference evidence="3 4" key="1">
    <citation type="submission" date="2019-02" db="EMBL/GenBank/DDBJ databases">
        <title>Genomic Encyclopedia of Type Strains, Phase IV (KMG-IV): sequencing the most valuable type-strain genomes for metagenomic binning, comparative biology and taxonomic classification.</title>
        <authorList>
            <person name="Goeker M."/>
        </authorList>
    </citation>
    <scope>NUCLEOTIDE SEQUENCE [LARGE SCALE GENOMIC DNA]</scope>
    <source>
        <strain evidence="3 4">DSM 21223</strain>
    </source>
</reference>
<dbReference type="Pfam" id="PF00072">
    <property type="entry name" value="Response_reg"/>
    <property type="match status" value="1"/>
</dbReference>
<dbReference type="RefSeq" id="WP_014235420.1">
    <property type="nucleotide sequence ID" value="NZ_SHKM01000001.1"/>
</dbReference>
<dbReference type="Gene3D" id="1.25.40.10">
    <property type="entry name" value="Tetratricopeptide repeat domain"/>
    <property type="match status" value="2"/>
</dbReference>
<dbReference type="PANTHER" id="PTHR12558:SF13">
    <property type="entry name" value="CELL DIVISION CYCLE PROTEIN 27 HOMOLOG"/>
    <property type="match status" value="1"/>
</dbReference>
<feature type="modified residue" description="4-aspartylphosphate" evidence="1">
    <location>
        <position position="65"/>
    </location>
</feature>
<protein>
    <submittedName>
        <fullName evidence="3">Tetratricopeptide repeat protein</fullName>
    </submittedName>
</protein>
<dbReference type="SMART" id="SM00448">
    <property type="entry name" value="REC"/>
    <property type="match status" value="1"/>
</dbReference>
<dbReference type="SMART" id="SM00028">
    <property type="entry name" value="TPR"/>
    <property type="match status" value="5"/>
</dbReference>
<evidence type="ECO:0000313" key="3">
    <source>
        <dbReference type="EMBL" id="RZT90949.1"/>
    </source>
</evidence>
<accession>A0ABY0IU83</accession>
<dbReference type="Pfam" id="PF14559">
    <property type="entry name" value="TPR_19"/>
    <property type="match status" value="1"/>
</dbReference>
<dbReference type="SUPFAM" id="SSF48452">
    <property type="entry name" value="TPR-like"/>
    <property type="match status" value="2"/>
</dbReference>